<reference evidence="1" key="1">
    <citation type="submission" date="2008-05" db="EMBL/GenBank/DDBJ databases">
        <title>The architecture of bloodstream-form variant surface glycoprotein expression sites in Trypanosoma brucei Lister 427.</title>
        <authorList>
            <person name="Hertz-Fowler C."/>
            <person name="Figueiredo L.M."/>
            <person name="Quail M.A."/>
            <person name="Becker M."/>
            <person name="Jackson A."/>
            <person name="Bason N."/>
            <person name="Brooks K."/>
            <person name="Churcher C."/>
            <person name="Fahkro D."/>
            <person name="Goodhead I."/>
            <person name="Heath P."/>
            <person name="Mungall K."/>
            <person name="Harris D."/>
            <person name="Hauser H."/>
            <person name="Sanders M."/>
            <person name="Saunders D."/>
            <person name="Seeger K."/>
            <person name="Taylor J.E."/>
            <person name="Walker D."/>
            <person name="White B."/>
            <person name="Young R."/>
            <person name="Kartvelishvili M."/>
            <person name="Sharp S."/>
            <person name="Cross G.A."/>
            <person name="Rudenko G."/>
            <person name="Barry J.D."/>
            <person name="Louis E.J."/>
            <person name="Berriman M."/>
        </authorList>
    </citation>
    <scope>NUCLEOTIDE SEQUENCE</scope>
    <source>
        <strain evidence="1">Lister 427</strain>
    </source>
</reference>
<name>B3GVC5_TRYBB</name>
<organism evidence="1">
    <name type="scientific">Trypanosoma brucei brucei</name>
    <dbReference type="NCBI Taxonomy" id="5702"/>
    <lineage>
        <taxon>Eukaryota</taxon>
        <taxon>Discoba</taxon>
        <taxon>Euglenozoa</taxon>
        <taxon>Kinetoplastea</taxon>
        <taxon>Metakinetoplastina</taxon>
        <taxon>Trypanosomatida</taxon>
        <taxon>Trypanosomatidae</taxon>
        <taxon>Trypanosoma</taxon>
    </lineage>
</organism>
<dbReference type="InterPro" id="IPR009795">
    <property type="entry name" value="DUF1363"/>
</dbReference>
<gene>
    <name evidence="1" type="ORF">Tb427.BES40.6</name>
</gene>
<protein>
    <submittedName>
        <fullName evidence="1">Expression site-associated gene 12 (ESAG12) protein</fullName>
    </submittedName>
</protein>
<evidence type="ECO:0000313" key="1">
    <source>
        <dbReference type="EMBL" id="CAQ57278.1"/>
    </source>
</evidence>
<sequence>MSRHGNIDIGCGAGNTMDATFRSCTPHESFYYLSINHDLKAREAQNNNTNSDTICFSTHLHKRSNRRLDRRCEYIFGICSIKGNSAARRKKFLKTPLCQRYLNNCLKYMHSICHYQTRPGRTSS</sequence>
<dbReference type="AlphaFoldDB" id="B3GVC5"/>
<dbReference type="Pfam" id="PF07101">
    <property type="entry name" value="DUF1363"/>
    <property type="match status" value="1"/>
</dbReference>
<proteinExistence type="predicted"/>
<accession>B3GVC5</accession>
<dbReference type="EMBL" id="FM162566">
    <property type="protein sequence ID" value="CAQ57278.1"/>
    <property type="molecule type" value="Genomic_DNA"/>
</dbReference>